<keyword evidence="4" id="KW-1185">Reference proteome</keyword>
<dbReference type="InterPro" id="IPR059143">
    <property type="entry name" value="NFP_LysM2"/>
</dbReference>
<dbReference type="PANTHER" id="PTHR45927">
    <property type="entry name" value="LYSM-DOMAIN RECEPTOR-LIKE KINASE-RELATED"/>
    <property type="match status" value="1"/>
</dbReference>
<protein>
    <recommendedName>
        <fullName evidence="2">LysM domain-containing protein</fullName>
    </recommendedName>
</protein>
<feature type="chain" id="PRO_5022026288" description="LysM domain-containing protein" evidence="1">
    <location>
        <begin position="21"/>
        <end position="189"/>
    </location>
</feature>
<gene>
    <name evidence="3" type="ORF">C1H46_021720</name>
</gene>
<dbReference type="PROSITE" id="PS51782">
    <property type="entry name" value="LYSM"/>
    <property type="match status" value="1"/>
</dbReference>
<evidence type="ECO:0000256" key="1">
    <source>
        <dbReference type="SAM" id="SignalP"/>
    </source>
</evidence>
<dbReference type="InterPro" id="IPR052611">
    <property type="entry name" value="Plant_RLK_LysM"/>
</dbReference>
<dbReference type="InterPro" id="IPR018392">
    <property type="entry name" value="LysM"/>
</dbReference>
<accession>A0A540M245</accession>
<dbReference type="STRING" id="106549.A0A540M245"/>
<dbReference type="InterPro" id="IPR056561">
    <property type="entry name" value="NFP_LYK_LysM1"/>
</dbReference>
<feature type="domain" description="LysM" evidence="2">
    <location>
        <begin position="43"/>
        <end position="90"/>
    </location>
</feature>
<name>A0A540M245_MALBA</name>
<proteinExistence type="predicted"/>
<dbReference type="EMBL" id="VIEB01000389">
    <property type="protein sequence ID" value="TQD92609.1"/>
    <property type="molecule type" value="Genomic_DNA"/>
</dbReference>
<evidence type="ECO:0000259" key="2">
    <source>
        <dbReference type="PROSITE" id="PS51782"/>
    </source>
</evidence>
<reference evidence="3 4" key="1">
    <citation type="journal article" date="2019" name="G3 (Bethesda)">
        <title>Sequencing of a Wild Apple (Malus baccata) Genome Unravels the Differences Between Cultivated and Wild Apple Species Regarding Disease Resistance and Cold Tolerance.</title>
        <authorList>
            <person name="Chen X."/>
        </authorList>
    </citation>
    <scope>NUCLEOTIDE SEQUENCE [LARGE SCALE GENOMIC DNA]</scope>
    <source>
        <strain evidence="4">cv. Shandingzi</strain>
        <tissue evidence="3">Leaves</tissue>
    </source>
</reference>
<sequence length="189" mass="20332">MAVIFLLIFVLFSSSNFASALLPTTGPDFSCSADSPTSCQAYVTYISQPPSYKDLGSIADVFGVSHSSVSKANKQVSADGQLVPGQPLLIPINCGFTGNHYFANVTYRMNRGDNYFHVPATSLENLTNLCAVTDLNLGLNPTDVMPGSDIIFPLFCKCPSKAHSNAGVKFLATYVWQSIDDVFNVSNKV</sequence>
<dbReference type="Pfam" id="PF23446">
    <property type="entry name" value="LysM1_NFP_LYK"/>
    <property type="match status" value="1"/>
</dbReference>
<organism evidence="3 4">
    <name type="scientific">Malus baccata</name>
    <name type="common">Siberian crab apple</name>
    <name type="synonym">Pyrus baccata</name>
    <dbReference type="NCBI Taxonomy" id="106549"/>
    <lineage>
        <taxon>Eukaryota</taxon>
        <taxon>Viridiplantae</taxon>
        <taxon>Streptophyta</taxon>
        <taxon>Embryophyta</taxon>
        <taxon>Tracheophyta</taxon>
        <taxon>Spermatophyta</taxon>
        <taxon>Magnoliopsida</taxon>
        <taxon>eudicotyledons</taxon>
        <taxon>Gunneridae</taxon>
        <taxon>Pentapetalae</taxon>
        <taxon>rosids</taxon>
        <taxon>fabids</taxon>
        <taxon>Rosales</taxon>
        <taxon>Rosaceae</taxon>
        <taxon>Amygdaloideae</taxon>
        <taxon>Maleae</taxon>
        <taxon>Malus</taxon>
    </lineage>
</organism>
<comment type="caution">
    <text evidence="3">The sequence shown here is derived from an EMBL/GenBank/DDBJ whole genome shotgun (WGS) entry which is preliminary data.</text>
</comment>
<evidence type="ECO:0000313" key="4">
    <source>
        <dbReference type="Proteomes" id="UP000315295"/>
    </source>
</evidence>
<evidence type="ECO:0000313" key="3">
    <source>
        <dbReference type="EMBL" id="TQD92609.1"/>
    </source>
</evidence>
<feature type="signal peptide" evidence="1">
    <location>
        <begin position="1"/>
        <end position="20"/>
    </location>
</feature>
<dbReference type="PANTHER" id="PTHR45927:SF2">
    <property type="entry name" value="SERINE_THREONINE RECEPTOR-LIKE KINASE NFP"/>
    <property type="match status" value="1"/>
</dbReference>
<dbReference type="AlphaFoldDB" id="A0A540M245"/>
<keyword evidence="1" id="KW-0732">Signal</keyword>
<dbReference type="Proteomes" id="UP000315295">
    <property type="component" value="Unassembled WGS sequence"/>
</dbReference>
<dbReference type="Pfam" id="PF23457">
    <property type="entry name" value="LysM2_NFP"/>
    <property type="match status" value="1"/>
</dbReference>